<dbReference type="PANTHER" id="PTHR30487">
    <property type="entry name" value="TYPE 4 PREPILIN-LIKE PROTEINS LEADER PEPTIDE-PROCESSING ENZYME"/>
    <property type="match status" value="1"/>
</dbReference>
<keyword evidence="4 7" id="KW-0812">Transmembrane</keyword>
<evidence type="ECO:0000259" key="8">
    <source>
        <dbReference type="Pfam" id="PF01478"/>
    </source>
</evidence>
<dbReference type="GO" id="GO:0006465">
    <property type="term" value="P:signal peptide processing"/>
    <property type="evidence" value="ECO:0007669"/>
    <property type="project" value="TreeGrafter"/>
</dbReference>
<dbReference type="InterPro" id="IPR010627">
    <property type="entry name" value="Prepilin_pept_A24_N"/>
</dbReference>
<keyword evidence="5 7" id="KW-1133">Transmembrane helix</keyword>
<keyword evidence="3" id="KW-1003">Cell membrane</keyword>
<keyword evidence="6 7" id="KW-0472">Membrane</keyword>
<comment type="subcellular location">
    <subcellularLocation>
        <location evidence="1">Cell membrane</location>
        <topology evidence="1">Multi-pass membrane protein</topology>
    </subcellularLocation>
</comment>
<feature type="domain" description="Prepilin peptidase A24 N-terminal" evidence="9">
    <location>
        <begin position="9"/>
        <end position="88"/>
    </location>
</feature>
<evidence type="ECO:0000259" key="9">
    <source>
        <dbReference type="Pfam" id="PF06750"/>
    </source>
</evidence>
<accession>A0A6N2RRA3</accession>
<feature type="transmembrane region" description="Helical" evidence="7">
    <location>
        <begin position="120"/>
        <end position="138"/>
    </location>
</feature>
<evidence type="ECO:0000256" key="2">
    <source>
        <dbReference type="ARBA" id="ARBA00005801"/>
    </source>
</evidence>
<evidence type="ECO:0000256" key="5">
    <source>
        <dbReference type="ARBA" id="ARBA00022989"/>
    </source>
</evidence>
<dbReference type="RefSeq" id="WP_156328610.1">
    <property type="nucleotide sequence ID" value="NZ_CACRSW010000006.1"/>
</dbReference>
<evidence type="ECO:0000256" key="7">
    <source>
        <dbReference type="SAM" id="Phobius"/>
    </source>
</evidence>
<feature type="transmembrane region" description="Helical" evidence="7">
    <location>
        <begin position="69"/>
        <end position="86"/>
    </location>
</feature>
<dbReference type="InterPro" id="IPR000045">
    <property type="entry name" value="Prepilin_IV_endopep_pep"/>
</dbReference>
<dbReference type="PANTHER" id="PTHR30487:SF0">
    <property type="entry name" value="PREPILIN LEADER PEPTIDASE_N-METHYLTRANSFERASE-RELATED"/>
    <property type="match status" value="1"/>
</dbReference>
<feature type="transmembrane region" description="Helical" evidence="7">
    <location>
        <begin position="187"/>
        <end position="207"/>
    </location>
</feature>
<evidence type="ECO:0000256" key="1">
    <source>
        <dbReference type="ARBA" id="ARBA00004651"/>
    </source>
</evidence>
<organism evidence="10">
    <name type="scientific">Anaerococcus vaginalis</name>
    <dbReference type="NCBI Taxonomy" id="33037"/>
    <lineage>
        <taxon>Bacteria</taxon>
        <taxon>Bacillati</taxon>
        <taxon>Bacillota</taxon>
        <taxon>Tissierellia</taxon>
        <taxon>Tissierellales</taxon>
        <taxon>Peptoniphilaceae</taxon>
        <taxon>Anaerococcus</taxon>
    </lineage>
</organism>
<feature type="transmembrane region" description="Helical" evidence="7">
    <location>
        <begin position="145"/>
        <end position="163"/>
    </location>
</feature>
<dbReference type="Gene3D" id="1.20.120.1220">
    <property type="match status" value="1"/>
</dbReference>
<evidence type="ECO:0000256" key="4">
    <source>
        <dbReference type="ARBA" id="ARBA00022692"/>
    </source>
</evidence>
<dbReference type="AlphaFoldDB" id="A0A6N2RRA3"/>
<gene>
    <name evidence="10" type="primary">outO</name>
    <name evidence="10" type="ORF">AVLFYP127_01522</name>
</gene>
<evidence type="ECO:0000313" key="10">
    <source>
        <dbReference type="EMBL" id="VYS83657.1"/>
    </source>
</evidence>
<feature type="transmembrane region" description="Helical" evidence="7">
    <location>
        <begin position="98"/>
        <end position="114"/>
    </location>
</feature>
<reference evidence="10" key="1">
    <citation type="submission" date="2019-11" db="EMBL/GenBank/DDBJ databases">
        <authorList>
            <person name="Feng L."/>
        </authorList>
    </citation>
    <scope>NUCLEOTIDE SEQUENCE</scope>
    <source>
        <strain evidence="10">AvaginalisLFYP127</strain>
    </source>
</reference>
<dbReference type="Pfam" id="PF06750">
    <property type="entry name" value="A24_N_bact"/>
    <property type="match status" value="1"/>
</dbReference>
<evidence type="ECO:0000256" key="3">
    <source>
        <dbReference type="ARBA" id="ARBA00022475"/>
    </source>
</evidence>
<evidence type="ECO:0000256" key="6">
    <source>
        <dbReference type="ARBA" id="ARBA00023136"/>
    </source>
</evidence>
<dbReference type="InterPro" id="IPR050882">
    <property type="entry name" value="Prepilin_peptidase/N-MTase"/>
</dbReference>
<dbReference type="Pfam" id="PF01478">
    <property type="entry name" value="Peptidase_A24"/>
    <property type="match status" value="1"/>
</dbReference>
<dbReference type="EMBL" id="CACRSW010000006">
    <property type="protein sequence ID" value="VYS83657.1"/>
    <property type="molecule type" value="Genomic_DNA"/>
</dbReference>
<sequence length="231" mass="27269">MINIIYFFLGAIFGSFAHLLCDRTLRGENIAYPPSHCSFCNNKILKRDLIPIFSYINLKARCRFCQKKIPFSYIIYEIIGGLLFIFAMKEKTFMEGSLIFLSLIFSFVIAMIDLKSMEIYMGYVYILAFIGLIYRIFYLGFDFKFFKIFLIFTFLYFLIYFLSKKNIGDGDYFFYLALFLFLKNERILYLILGSIWIGAIFAIIIAIKKKSMKIMIPFCIYIFIAYIISLL</sequence>
<feature type="domain" description="Prepilin type IV endopeptidase peptidase" evidence="8">
    <location>
        <begin position="101"/>
        <end position="203"/>
    </location>
</feature>
<comment type="similarity">
    <text evidence="2">Belongs to the peptidase A24 family.</text>
</comment>
<feature type="transmembrane region" description="Helical" evidence="7">
    <location>
        <begin position="214"/>
        <end position="230"/>
    </location>
</feature>
<dbReference type="GO" id="GO:0004190">
    <property type="term" value="F:aspartic-type endopeptidase activity"/>
    <property type="evidence" value="ECO:0007669"/>
    <property type="project" value="InterPro"/>
</dbReference>
<protein>
    <submittedName>
        <fullName evidence="10">Type 4 prepilin-like proteins leader peptide-processing enzyme</fullName>
    </submittedName>
</protein>
<proteinExistence type="inferred from homology"/>
<dbReference type="GO" id="GO:0005886">
    <property type="term" value="C:plasma membrane"/>
    <property type="evidence" value="ECO:0007669"/>
    <property type="project" value="UniProtKB-SubCell"/>
</dbReference>
<name>A0A6N2RRA3_9FIRM</name>